<evidence type="ECO:0000313" key="4">
    <source>
        <dbReference type="EMBL" id="RKP38744.1"/>
    </source>
</evidence>
<dbReference type="GO" id="GO:0005737">
    <property type="term" value="C:cytoplasm"/>
    <property type="evidence" value="ECO:0007669"/>
    <property type="project" value="TreeGrafter"/>
</dbReference>
<dbReference type="SUPFAM" id="SSF49785">
    <property type="entry name" value="Galactose-binding domain-like"/>
    <property type="match status" value="1"/>
</dbReference>
<accession>A0A4P9ZYE7</accession>
<dbReference type="Gene3D" id="2.60.120.260">
    <property type="entry name" value="Galactose-binding domain-like"/>
    <property type="match status" value="1"/>
</dbReference>
<dbReference type="InterPro" id="IPR015915">
    <property type="entry name" value="Kelch-typ_b-propeller"/>
</dbReference>
<dbReference type="InterPro" id="IPR052456">
    <property type="entry name" value="CTLH_complex_component"/>
</dbReference>
<dbReference type="SUPFAM" id="SSF117281">
    <property type="entry name" value="Kelch motif"/>
    <property type="match status" value="1"/>
</dbReference>
<dbReference type="PANTHER" id="PTHR15526:SF5">
    <property type="entry name" value="MUSKELIN"/>
    <property type="match status" value="1"/>
</dbReference>
<dbReference type="Proteomes" id="UP000268162">
    <property type="component" value="Unassembled WGS sequence"/>
</dbReference>
<evidence type="ECO:0000256" key="2">
    <source>
        <dbReference type="ARBA" id="ARBA00022737"/>
    </source>
</evidence>
<dbReference type="EMBL" id="ML002334">
    <property type="protein sequence ID" value="RKP38744.1"/>
    <property type="molecule type" value="Genomic_DNA"/>
</dbReference>
<feature type="domain" description="Muskelin N-terminal" evidence="3">
    <location>
        <begin position="2"/>
        <end position="178"/>
    </location>
</feature>
<dbReference type="STRING" id="215637.A0A4P9ZYE7"/>
<evidence type="ECO:0000256" key="1">
    <source>
        <dbReference type="ARBA" id="ARBA00022441"/>
    </source>
</evidence>
<dbReference type="PANTHER" id="PTHR15526">
    <property type="entry name" value="MUSKELIN"/>
    <property type="match status" value="1"/>
</dbReference>
<organism evidence="4 5">
    <name type="scientific">Dimargaris cristalligena</name>
    <dbReference type="NCBI Taxonomy" id="215637"/>
    <lineage>
        <taxon>Eukaryota</taxon>
        <taxon>Fungi</taxon>
        <taxon>Fungi incertae sedis</taxon>
        <taxon>Zoopagomycota</taxon>
        <taxon>Kickxellomycotina</taxon>
        <taxon>Dimargaritomycetes</taxon>
        <taxon>Dimargaritales</taxon>
        <taxon>Dimargaritaceae</taxon>
        <taxon>Dimargaris</taxon>
    </lineage>
</organism>
<reference evidence="5" key="1">
    <citation type="journal article" date="2018" name="Nat. Microbiol.">
        <title>Leveraging single-cell genomics to expand the fungal tree of life.</title>
        <authorList>
            <person name="Ahrendt S.R."/>
            <person name="Quandt C.A."/>
            <person name="Ciobanu D."/>
            <person name="Clum A."/>
            <person name="Salamov A."/>
            <person name="Andreopoulos B."/>
            <person name="Cheng J.F."/>
            <person name="Woyke T."/>
            <person name="Pelin A."/>
            <person name="Henrissat B."/>
            <person name="Reynolds N.K."/>
            <person name="Benny G.L."/>
            <person name="Smith M.E."/>
            <person name="James T.Y."/>
            <person name="Grigoriev I.V."/>
        </authorList>
    </citation>
    <scope>NUCLEOTIDE SEQUENCE [LARGE SCALE GENOMIC DNA]</scope>
    <source>
        <strain evidence="5">RSA 468</strain>
    </source>
</reference>
<dbReference type="AlphaFoldDB" id="A0A4P9ZYE7"/>
<gene>
    <name evidence="4" type="ORF">BJ085DRAFT_19108</name>
</gene>
<protein>
    <submittedName>
        <fullName evidence="4">Muskelin N-terminus-domain-containing protein</fullName>
    </submittedName>
</protein>
<dbReference type="InterPro" id="IPR010565">
    <property type="entry name" value="Muskelin_N"/>
</dbReference>
<dbReference type="Pfam" id="PF06588">
    <property type="entry name" value="Muskelin_N"/>
    <property type="match status" value="1"/>
</dbReference>
<sequence>MEKLGYEVIDYSSYNADFYPDNIKVNQPTAGRSRWSSGAGDQHQFLTLKLDRPCLLQSITFGKFSRKHICNLKEFKVLAAATENHWVEILLSGLRDDSEPESFTVRNTLHGGRVPFPIQWLKVVPLMAYELKFNFSIWYLELRGVQDPAVVQPLVAQYQHYCERVALRMCLKVIRDLNPQRFDLQGMIRPLPADQPPIQLENPLVTDMRAAALGGHFDRLESMLTTCNANGLLNDYIRSCPYSAQWERVLPRSGPSPGGRGAHQMCMDPVGGHLYLFGGWSGTQSLSDFWRYHLESCQWELISADTAQQGGPGPRNYHTMCCCPQTQVLYLLGRYVDPDQRGENSLDSDFYAYHIHTNSWERLSVNTELDGGPRLSFDLEMTVDAATQQLFVFGGRTINSDARECVYSGLYRYSIPNKTWTVLRPDVLPTDVDAALRTRMEQSTLLDPRSRQLLIIATQRENTGQGDFTVYDMDTDTVFEKVTPHTNNSIVYDRRYTHRATYDPDRQEIIVFTGWAYNPSLKGQGTESSDIVSTLWSYHVPSETWTPIFRTHSPSPTFPCARIAHQLVYDERHRTHYLFGGNAPFIHPFCSSSAASWTRRHSLHPNHRLNDLWALQLRKPTATDVIKRMKFLVRRQHFLEMCILAPQARPMHSGMDSAHSTSVSSYVTAYHSSLNPPPSTYDYQRILKAIQYLQNQLAELVDFDNPLQVAAFHRLPVALLHDWPKDAPTREQLIHGSRRVLFDDLLAFFPDTVKEPAGSLVDMVVPWMEAEAGMA</sequence>
<evidence type="ECO:0000313" key="5">
    <source>
        <dbReference type="Proteomes" id="UP000268162"/>
    </source>
</evidence>
<dbReference type="Gene3D" id="2.120.10.80">
    <property type="entry name" value="Kelch-type beta propeller"/>
    <property type="match status" value="2"/>
</dbReference>
<evidence type="ECO:0000259" key="3">
    <source>
        <dbReference type="Pfam" id="PF06588"/>
    </source>
</evidence>
<proteinExistence type="predicted"/>
<keyword evidence="5" id="KW-1185">Reference proteome</keyword>
<keyword evidence="2" id="KW-0677">Repeat</keyword>
<dbReference type="InterPro" id="IPR008979">
    <property type="entry name" value="Galactose-bd-like_sf"/>
</dbReference>
<name>A0A4P9ZYE7_9FUNG</name>
<dbReference type="Pfam" id="PF24681">
    <property type="entry name" value="Kelch_KLHDC2_KLHL20_DRC7"/>
    <property type="match status" value="1"/>
</dbReference>
<keyword evidence="1" id="KW-0880">Kelch repeat</keyword>